<evidence type="ECO:0000313" key="1">
    <source>
        <dbReference type="EMBL" id="QJA69573.1"/>
    </source>
</evidence>
<sequence length="162" mass="19414">MTNLETNKTDFERDIKIEHKFARTLKAILGNQFIVQDKIEDLENGTDFLLLKVNPFRVGVRLRRHKYYLQYPNEFTIRWERPSGVDTEIHKIRKGLVDYILYGFIDEEENKIIQYFIGDLAVFMKTEIKPIIKPNDPLDSWLAIYRLSYFPEDFVIKFYKAN</sequence>
<name>A0A6M3JI16_9ZZZZ</name>
<dbReference type="AlphaFoldDB" id="A0A6M3JI16"/>
<proteinExistence type="predicted"/>
<gene>
    <name evidence="1" type="ORF">MM415A04482_0007</name>
</gene>
<protein>
    <submittedName>
        <fullName evidence="1">Uncharacterized protein</fullName>
    </submittedName>
</protein>
<organism evidence="1">
    <name type="scientific">viral metagenome</name>
    <dbReference type="NCBI Taxonomy" id="1070528"/>
    <lineage>
        <taxon>unclassified sequences</taxon>
        <taxon>metagenomes</taxon>
        <taxon>organismal metagenomes</taxon>
    </lineage>
</organism>
<reference evidence="1" key="1">
    <citation type="submission" date="2020-03" db="EMBL/GenBank/DDBJ databases">
        <title>The deep terrestrial virosphere.</title>
        <authorList>
            <person name="Holmfeldt K."/>
            <person name="Nilsson E."/>
            <person name="Simone D."/>
            <person name="Lopez-Fernandez M."/>
            <person name="Wu X."/>
            <person name="de Brujin I."/>
            <person name="Lundin D."/>
            <person name="Andersson A."/>
            <person name="Bertilsson S."/>
            <person name="Dopson M."/>
        </authorList>
    </citation>
    <scope>NUCLEOTIDE SEQUENCE</scope>
    <source>
        <strain evidence="1">MM415A04482</strain>
    </source>
</reference>
<accession>A0A6M3JI16</accession>
<dbReference type="EMBL" id="MT141717">
    <property type="protein sequence ID" value="QJA69573.1"/>
    <property type="molecule type" value="Genomic_DNA"/>
</dbReference>